<evidence type="ECO:0000259" key="1">
    <source>
        <dbReference type="Pfam" id="PF00085"/>
    </source>
</evidence>
<evidence type="ECO:0000313" key="2">
    <source>
        <dbReference type="EMBL" id="OGC69555.1"/>
    </source>
</evidence>
<organism evidence="2 3">
    <name type="scientific">candidate division WWE3 bacterium RIFOXYC1_FULL_39_7</name>
    <dbReference type="NCBI Taxonomy" id="1802643"/>
    <lineage>
        <taxon>Bacteria</taxon>
        <taxon>Katanobacteria</taxon>
    </lineage>
</organism>
<proteinExistence type="predicted"/>
<dbReference type="InterPro" id="IPR036249">
    <property type="entry name" value="Thioredoxin-like_sf"/>
</dbReference>
<dbReference type="AlphaFoldDB" id="A0A1F4WJE1"/>
<dbReference type="Pfam" id="PF00085">
    <property type="entry name" value="Thioredoxin"/>
    <property type="match status" value="1"/>
</dbReference>
<gene>
    <name evidence="2" type="ORF">A2415_03190</name>
</gene>
<comment type="caution">
    <text evidence="2">The sequence shown here is derived from an EMBL/GenBank/DDBJ whole genome shotgun (WGS) entry which is preliminary data.</text>
</comment>
<dbReference type="CDD" id="cd02947">
    <property type="entry name" value="TRX_family"/>
    <property type="match status" value="1"/>
</dbReference>
<protein>
    <recommendedName>
        <fullName evidence="1">Thioredoxin domain-containing protein</fullName>
    </recommendedName>
</protein>
<feature type="domain" description="Thioredoxin" evidence="1">
    <location>
        <begin position="3"/>
        <end position="85"/>
    </location>
</feature>
<dbReference type="Gene3D" id="3.40.30.10">
    <property type="entry name" value="Glutaredoxin"/>
    <property type="match status" value="1"/>
</dbReference>
<dbReference type="EMBL" id="MEWA01000019">
    <property type="protein sequence ID" value="OGC69555.1"/>
    <property type="molecule type" value="Genomic_DNA"/>
</dbReference>
<evidence type="ECO:0000313" key="3">
    <source>
        <dbReference type="Proteomes" id="UP000179113"/>
    </source>
</evidence>
<accession>A0A1F4WJE1</accession>
<dbReference type="Proteomes" id="UP000179113">
    <property type="component" value="Unassembled WGS sequence"/>
</dbReference>
<dbReference type="SUPFAM" id="SSF52833">
    <property type="entry name" value="Thioredoxin-like"/>
    <property type="match status" value="1"/>
</dbReference>
<reference evidence="2 3" key="1">
    <citation type="journal article" date="2016" name="Nat. Commun.">
        <title>Thousands of microbial genomes shed light on interconnected biogeochemical processes in an aquifer system.</title>
        <authorList>
            <person name="Anantharaman K."/>
            <person name="Brown C.T."/>
            <person name="Hug L.A."/>
            <person name="Sharon I."/>
            <person name="Castelle C.J."/>
            <person name="Probst A.J."/>
            <person name="Thomas B.C."/>
            <person name="Singh A."/>
            <person name="Wilkins M.J."/>
            <person name="Karaoz U."/>
            <person name="Brodie E.L."/>
            <person name="Williams K.H."/>
            <person name="Hubbard S.S."/>
            <person name="Banfield J.F."/>
        </authorList>
    </citation>
    <scope>NUCLEOTIDE SEQUENCE [LARGE SCALE GENOMIC DNA]</scope>
</reference>
<sequence>MKILKFGAVWCSGCLVMRPRWQEIEKEMPELKTEYYDFDKDKEMVTSHKIDEKLPAFVFLDNAGNEFLRLTGEVDKEVLVKIIKENITK</sequence>
<dbReference type="InterPro" id="IPR013766">
    <property type="entry name" value="Thioredoxin_domain"/>
</dbReference>
<name>A0A1F4WJE1_UNCKA</name>